<evidence type="ECO:0000256" key="11">
    <source>
        <dbReference type="SAM" id="MobiDB-lite"/>
    </source>
</evidence>
<feature type="region of interest" description="Disordered" evidence="11">
    <location>
        <begin position="1"/>
        <end position="34"/>
    </location>
</feature>
<dbReference type="InterPro" id="IPR016143">
    <property type="entry name" value="Citrate_synth-like_sm_a-sub"/>
</dbReference>
<comment type="pathway">
    <text evidence="1">Carbohydrate metabolism; tricarboxylic acid cycle; isocitrate from oxaloacetate: step 1/2.</text>
</comment>
<name>A0A1H2PIJ6_9BURK</name>
<dbReference type="RefSeq" id="WP_091903477.1">
    <property type="nucleotide sequence ID" value="NZ_FNLO01000001.1"/>
</dbReference>
<dbReference type="PRINTS" id="PR00143">
    <property type="entry name" value="CITRTSNTHASE"/>
</dbReference>
<dbReference type="NCBIfam" id="NF009006">
    <property type="entry name" value="PRK12351.1"/>
    <property type="match status" value="1"/>
</dbReference>
<dbReference type="InterPro" id="IPR024176">
    <property type="entry name" value="Citrate_synthase_bac-typ"/>
</dbReference>
<dbReference type="GO" id="GO:0019679">
    <property type="term" value="P:propionate metabolic process, methylcitrate cycle"/>
    <property type="evidence" value="ECO:0007669"/>
    <property type="project" value="TreeGrafter"/>
</dbReference>
<dbReference type="InterPro" id="IPR036969">
    <property type="entry name" value="Citrate_synthase_sf"/>
</dbReference>
<evidence type="ECO:0000256" key="10">
    <source>
        <dbReference type="RuleBase" id="RU003406"/>
    </source>
</evidence>
<dbReference type="PANTHER" id="PTHR11739:SF25">
    <property type="entry name" value="CITRATE SYNTHASE-RELATED PROTEIN DDB_G0287281"/>
    <property type="match status" value="1"/>
</dbReference>
<organism evidence="12 13">
    <name type="scientific">Chitinasiproducens palmae</name>
    <dbReference type="NCBI Taxonomy" id="1770053"/>
    <lineage>
        <taxon>Bacteria</taxon>
        <taxon>Pseudomonadati</taxon>
        <taxon>Pseudomonadota</taxon>
        <taxon>Betaproteobacteria</taxon>
        <taxon>Burkholderiales</taxon>
        <taxon>Burkholderiaceae</taxon>
        <taxon>Chitinasiproducens</taxon>
    </lineage>
</organism>
<dbReference type="GO" id="GO:0050440">
    <property type="term" value="F:2-methylcitrate synthase activity"/>
    <property type="evidence" value="ECO:0007669"/>
    <property type="project" value="UniProtKB-EC"/>
</dbReference>
<feature type="active site" evidence="9">
    <location>
        <position position="339"/>
    </location>
</feature>
<dbReference type="InterPro" id="IPR011278">
    <property type="entry name" value="2-MeCitrate/Citrate_synth_II"/>
</dbReference>
<dbReference type="UniPathway" id="UPA00223">
    <property type="reaction ID" value="UER00717"/>
</dbReference>
<feature type="active site" evidence="9">
    <location>
        <position position="288"/>
    </location>
</feature>
<evidence type="ECO:0000313" key="13">
    <source>
        <dbReference type="Proteomes" id="UP000243719"/>
    </source>
</evidence>
<evidence type="ECO:0000256" key="7">
    <source>
        <dbReference type="ARBA" id="ARBA00049288"/>
    </source>
</evidence>
<dbReference type="Proteomes" id="UP000243719">
    <property type="component" value="Unassembled WGS sequence"/>
</dbReference>
<dbReference type="FunFam" id="1.10.230.10:FF:000003">
    <property type="entry name" value="Citrate synthase"/>
    <property type="match status" value="1"/>
</dbReference>
<comment type="pathway">
    <text evidence="2">Organic acid metabolism; propanoate degradation.</text>
</comment>
<keyword evidence="5 8" id="KW-0808">Transferase</keyword>
<evidence type="ECO:0000256" key="6">
    <source>
        <dbReference type="ARBA" id="ARBA00049052"/>
    </source>
</evidence>
<evidence type="ECO:0000256" key="9">
    <source>
        <dbReference type="PIRSR" id="PIRSR001369-1"/>
    </source>
</evidence>
<evidence type="ECO:0000256" key="4">
    <source>
        <dbReference type="ARBA" id="ARBA00022532"/>
    </source>
</evidence>
<dbReference type="NCBIfam" id="TIGR01800">
    <property type="entry name" value="cit_synth_II"/>
    <property type="match status" value="1"/>
</dbReference>
<dbReference type="Pfam" id="PF00285">
    <property type="entry name" value="Citrate_synt"/>
    <property type="match status" value="1"/>
</dbReference>
<evidence type="ECO:0000256" key="1">
    <source>
        <dbReference type="ARBA" id="ARBA00004751"/>
    </source>
</evidence>
<dbReference type="EMBL" id="FNLO01000001">
    <property type="protein sequence ID" value="SDV46108.1"/>
    <property type="molecule type" value="Genomic_DNA"/>
</dbReference>
<dbReference type="PROSITE" id="PS00480">
    <property type="entry name" value="CITRATE_SYNTHASE"/>
    <property type="match status" value="1"/>
</dbReference>
<dbReference type="STRING" id="1770053.SAMN05216551_10184"/>
<dbReference type="InterPro" id="IPR019810">
    <property type="entry name" value="Citrate_synthase_AS"/>
</dbReference>
<dbReference type="PIRSF" id="PIRSF001369">
    <property type="entry name" value="Citrate_synth"/>
    <property type="match status" value="1"/>
</dbReference>
<sequence>MSDDSKQAGDQGGDRDGKPGSTQGTGGFKPKKSVALSGVPAGNTALCTVGRSGNDLHYRGYDILDVAGHAAFEEVAFLLVHGRLPNRAELDAYYVKLRGLRGLPGALRVALEQIPASAHPMDVMRSGVSLLGTMLPEKDDHNAAGARDIADRLIASLGSMLLYWYHWSHNGRRIDVETDDESVGAHFLHLLHGRPPSESWVQAMHTSLILYAEHEFNASTFTARVIAGTGADLYSSIAGAIGALRGPKHGGANEVAYEIQSRYANADEAETDIRRRVDNKEVIIGFGHPVYTISDPRNQVIREVARSLSDEARDPALFSIAERLEKVMWDAKKMFPNLDWYSAVSYQKMGVPTAMFTPLFVIARTTGWAAHVIEQRIDNKIIRPSANYTGPENQTFVPLAQRG</sequence>
<evidence type="ECO:0000313" key="12">
    <source>
        <dbReference type="EMBL" id="SDV46108.1"/>
    </source>
</evidence>
<accession>A0A1H2PIJ6</accession>
<evidence type="ECO:0000256" key="5">
    <source>
        <dbReference type="ARBA" id="ARBA00022679"/>
    </source>
</evidence>
<dbReference type="GO" id="GO:0036440">
    <property type="term" value="F:citrate synthase activity"/>
    <property type="evidence" value="ECO:0007669"/>
    <property type="project" value="UniProtKB-EC"/>
</dbReference>
<comment type="catalytic activity">
    <reaction evidence="6">
        <text>propanoyl-CoA + oxaloacetate + H2O = (2S,3S)-2-methylcitrate + CoA + H(+)</text>
        <dbReference type="Rhea" id="RHEA:23780"/>
        <dbReference type="ChEBI" id="CHEBI:15377"/>
        <dbReference type="ChEBI" id="CHEBI:15378"/>
        <dbReference type="ChEBI" id="CHEBI:16452"/>
        <dbReference type="ChEBI" id="CHEBI:57287"/>
        <dbReference type="ChEBI" id="CHEBI:57392"/>
        <dbReference type="ChEBI" id="CHEBI:58853"/>
        <dbReference type="EC" id="2.3.3.5"/>
    </reaction>
</comment>
<protein>
    <recommendedName>
        <fullName evidence="8">Citrate synthase</fullName>
    </recommendedName>
</protein>
<dbReference type="GO" id="GO:0005975">
    <property type="term" value="P:carbohydrate metabolic process"/>
    <property type="evidence" value="ECO:0007669"/>
    <property type="project" value="TreeGrafter"/>
</dbReference>
<dbReference type="Gene3D" id="1.10.580.10">
    <property type="entry name" value="Citrate Synthase, domain 1"/>
    <property type="match status" value="1"/>
</dbReference>
<dbReference type="InterPro" id="IPR016142">
    <property type="entry name" value="Citrate_synth-like_lrg_a-sub"/>
</dbReference>
<keyword evidence="13" id="KW-1185">Reference proteome</keyword>
<comment type="catalytic activity">
    <reaction evidence="7">
        <text>oxaloacetate + acetyl-CoA + H2O = citrate + CoA + H(+)</text>
        <dbReference type="Rhea" id="RHEA:16845"/>
        <dbReference type="ChEBI" id="CHEBI:15377"/>
        <dbReference type="ChEBI" id="CHEBI:15378"/>
        <dbReference type="ChEBI" id="CHEBI:16452"/>
        <dbReference type="ChEBI" id="CHEBI:16947"/>
        <dbReference type="ChEBI" id="CHEBI:57287"/>
        <dbReference type="ChEBI" id="CHEBI:57288"/>
        <dbReference type="EC" id="2.3.3.16"/>
    </reaction>
</comment>
<dbReference type="GO" id="GO:0005737">
    <property type="term" value="C:cytoplasm"/>
    <property type="evidence" value="ECO:0007669"/>
    <property type="project" value="InterPro"/>
</dbReference>
<dbReference type="InterPro" id="IPR002020">
    <property type="entry name" value="Citrate_synthase"/>
</dbReference>
<gene>
    <name evidence="12" type="ORF">SAMN05216551_10184</name>
</gene>
<dbReference type="GO" id="GO:0006099">
    <property type="term" value="P:tricarboxylic acid cycle"/>
    <property type="evidence" value="ECO:0007669"/>
    <property type="project" value="UniProtKB-UniPathway"/>
</dbReference>
<evidence type="ECO:0000256" key="3">
    <source>
        <dbReference type="ARBA" id="ARBA00010566"/>
    </source>
</evidence>
<evidence type="ECO:0000256" key="2">
    <source>
        <dbReference type="ARBA" id="ARBA00005026"/>
    </source>
</evidence>
<dbReference type="Gene3D" id="1.10.230.10">
    <property type="entry name" value="Cytochrome P450-Terp, domain 2"/>
    <property type="match status" value="1"/>
</dbReference>
<dbReference type="OrthoDB" id="9800864at2"/>
<dbReference type="PANTHER" id="PTHR11739">
    <property type="entry name" value="CITRATE SYNTHASE"/>
    <property type="match status" value="1"/>
</dbReference>
<dbReference type="AlphaFoldDB" id="A0A1H2PIJ6"/>
<proteinExistence type="inferred from homology"/>
<keyword evidence="4" id="KW-0816">Tricarboxylic acid cycle</keyword>
<feature type="compositionally biased region" description="Basic and acidic residues" evidence="11">
    <location>
        <begin position="1"/>
        <end position="18"/>
    </location>
</feature>
<evidence type="ECO:0000256" key="8">
    <source>
        <dbReference type="PIRNR" id="PIRNR001369"/>
    </source>
</evidence>
<comment type="similarity">
    <text evidence="3 8 10">Belongs to the citrate synthase family.</text>
</comment>
<dbReference type="SUPFAM" id="SSF48256">
    <property type="entry name" value="Citrate synthase"/>
    <property type="match status" value="1"/>
</dbReference>
<reference evidence="13" key="1">
    <citation type="submission" date="2016-09" db="EMBL/GenBank/DDBJ databases">
        <authorList>
            <person name="Varghese N."/>
            <person name="Submissions S."/>
        </authorList>
    </citation>
    <scope>NUCLEOTIDE SEQUENCE [LARGE SCALE GENOMIC DNA]</scope>
    <source>
        <strain evidence="13">JS23</strain>
    </source>
</reference>